<evidence type="ECO:0000313" key="5">
    <source>
        <dbReference type="EMBL" id="MBI5248655.1"/>
    </source>
</evidence>
<dbReference type="Proteomes" id="UP000807825">
    <property type="component" value="Unassembled WGS sequence"/>
</dbReference>
<protein>
    <submittedName>
        <fullName evidence="5">DUF3536 domain-containing protein</fullName>
    </submittedName>
</protein>
<accession>A0A9D6Z2D9</accession>
<evidence type="ECO:0000259" key="4">
    <source>
        <dbReference type="Pfam" id="PF03065"/>
    </source>
</evidence>
<dbReference type="CDD" id="cd10797">
    <property type="entry name" value="GH57N_APU_like_1"/>
    <property type="match status" value="1"/>
</dbReference>
<feature type="domain" description="Glycoside hydrolase family 57 N-terminal" evidence="4">
    <location>
        <begin position="68"/>
        <end position="311"/>
    </location>
</feature>
<dbReference type="GO" id="GO:0003824">
    <property type="term" value="F:catalytic activity"/>
    <property type="evidence" value="ECO:0007669"/>
    <property type="project" value="InterPro"/>
</dbReference>
<feature type="non-terminal residue" evidence="5">
    <location>
        <position position="370"/>
    </location>
</feature>
<evidence type="ECO:0000256" key="1">
    <source>
        <dbReference type="ARBA" id="ARBA00006821"/>
    </source>
</evidence>
<evidence type="ECO:0000313" key="6">
    <source>
        <dbReference type="Proteomes" id="UP000807825"/>
    </source>
</evidence>
<sequence length="370" mass="42554">MTLKYICIHGHFYQPPRENPWLEEIEIQESAHPFHDWNERVSYECYQPNSQARILDHDGRLRHIINNYDHISFDFGPTLLSWLERHSAETYQAILDADTISAKLRSGHGNAIAQAYNHMIMPLASSRDKLTQILWGIEDFRRRFKRNPEGMWLPEAAADTESMVLLAANGIKFTVLAPSQARRFRPSSKEEWISLAPGSVDPSRPYICRLPKGRSIVVFFYDGPISRAIAFERLLESGEELKDRLLAAFSEKRRWPQLVHIATDGESYGHHHRFGEMALAYALELLMADPGVRITNYGEYMKLHPPTAEVEIIENSSWSCAHGIGRWSEDCGCSVSHRPDWNQKWRAPLRKALDALRERADTLFVEETSA</sequence>
<evidence type="ECO:0000256" key="2">
    <source>
        <dbReference type="ARBA" id="ARBA00023277"/>
    </source>
</evidence>
<gene>
    <name evidence="5" type="ORF">HY912_04105</name>
</gene>
<dbReference type="InterPro" id="IPR027291">
    <property type="entry name" value="Glyco_hydro_38_N_sf"/>
</dbReference>
<name>A0A9D6Z2D9_9BACT</name>
<dbReference type="PANTHER" id="PTHR36306:SF3">
    <property type="entry name" value="GLYCOSIDE HYDROLASE FAMILY 57"/>
    <property type="match status" value="1"/>
</dbReference>
<dbReference type="Pfam" id="PF12055">
    <property type="entry name" value="DUF3536"/>
    <property type="match status" value="1"/>
</dbReference>
<proteinExistence type="inferred from homology"/>
<comment type="caution">
    <text evidence="5">The sequence shown here is derived from an EMBL/GenBank/DDBJ whole genome shotgun (WGS) entry which is preliminary data.</text>
</comment>
<organism evidence="5 6">
    <name type="scientific">Desulfomonile tiedjei</name>
    <dbReference type="NCBI Taxonomy" id="2358"/>
    <lineage>
        <taxon>Bacteria</taxon>
        <taxon>Pseudomonadati</taxon>
        <taxon>Thermodesulfobacteriota</taxon>
        <taxon>Desulfomonilia</taxon>
        <taxon>Desulfomonilales</taxon>
        <taxon>Desulfomonilaceae</taxon>
        <taxon>Desulfomonile</taxon>
    </lineage>
</organism>
<keyword evidence="2 3" id="KW-0119">Carbohydrate metabolism</keyword>
<dbReference type="InterPro" id="IPR011330">
    <property type="entry name" value="Glyco_hydro/deAcase_b/a-brl"/>
</dbReference>
<dbReference type="Pfam" id="PF03065">
    <property type="entry name" value="Glyco_hydro_57"/>
    <property type="match status" value="1"/>
</dbReference>
<comment type="similarity">
    <text evidence="1 3">Belongs to the glycosyl hydrolase 57 family.</text>
</comment>
<dbReference type="GO" id="GO:0005975">
    <property type="term" value="P:carbohydrate metabolic process"/>
    <property type="evidence" value="ECO:0007669"/>
    <property type="project" value="InterPro"/>
</dbReference>
<dbReference type="AlphaFoldDB" id="A0A9D6Z2D9"/>
<dbReference type="InterPro" id="IPR004300">
    <property type="entry name" value="Glyco_hydro_57_N"/>
</dbReference>
<reference evidence="5" key="1">
    <citation type="submission" date="2020-07" db="EMBL/GenBank/DDBJ databases">
        <title>Huge and variable diversity of episymbiotic CPR bacteria and DPANN archaea in groundwater ecosystems.</title>
        <authorList>
            <person name="He C.Y."/>
            <person name="Keren R."/>
            <person name="Whittaker M."/>
            <person name="Farag I.F."/>
            <person name="Doudna J."/>
            <person name="Cate J.H.D."/>
            <person name="Banfield J.F."/>
        </authorList>
    </citation>
    <scope>NUCLEOTIDE SEQUENCE</scope>
    <source>
        <strain evidence="5">NC_groundwater_1664_Pr3_B-0.1um_52_9</strain>
    </source>
</reference>
<dbReference type="InterPro" id="IPR021923">
    <property type="entry name" value="DUF3536"/>
</dbReference>
<evidence type="ECO:0000256" key="3">
    <source>
        <dbReference type="RuleBase" id="RU361196"/>
    </source>
</evidence>
<dbReference type="InterPro" id="IPR052046">
    <property type="entry name" value="GH57_Enzymes"/>
</dbReference>
<dbReference type="PANTHER" id="PTHR36306">
    <property type="entry name" value="ALPHA-AMYLASE-RELATED-RELATED"/>
    <property type="match status" value="1"/>
</dbReference>
<dbReference type="SUPFAM" id="SSF88713">
    <property type="entry name" value="Glycoside hydrolase/deacetylase"/>
    <property type="match status" value="1"/>
</dbReference>
<dbReference type="Gene3D" id="3.20.110.10">
    <property type="entry name" value="Glycoside hydrolase 38, N terminal domain"/>
    <property type="match status" value="2"/>
</dbReference>
<dbReference type="EMBL" id="JACRDE010000122">
    <property type="protein sequence ID" value="MBI5248655.1"/>
    <property type="molecule type" value="Genomic_DNA"/>
</dbReference>